<protein>
    <submittedName>
        <fullName evidence="1">Jg19869 protein</fullName>
    </submittedName>
</protein>
<dbReference type="AlphaFoldDB" id="A0A8S4QW75"/>
<gene>
    <name evidence="1" type="primary">jg19869</name>
    <name evidence="1" type="ORF">PAEG_LOCUS6261</name>
</gene>
<accession>A0A8S4QW75</accession>
<proteinExistence type="predicted"/>
<evidence type="ECO:0000313" key="1">
    <source>
        <dbReference type="EMBL" id="CAH2218427.1"/>
    </source>
</evidence>
<name>A0A8S4QW75_9NEOP</name>
<organism evidence="1 2">
    <name type="scientific">Pararge aegeria aegeria</name>
    <dbReference type="NCBI Taxonomy" id="348720"/>
    <lineage>
        <taxon>Eukaryota</taxon>
        <taxon>Metazoa</taxon>
        <taxon>Ecdysozoa</taxon>
        <taxon>Arthropoda</taxon>
        <taxon>Hexapoda</taxon>
        <taxon>Insecta</taxon>
        <taxon>Pterygota</taxon>
        <taxon>Neoptera</taxon>
        <taxon>Endopterygota</taxon>
        <taxon>Lepidoptera</taxon>
        <taxon>Glossata</taxon>
        <taxon>Ditrysia</taxon>
        <taxon>Papilionoidea</taxon>
        <taxon>Nymphalidae</taxon>
        <taxon>Satyrinae</taxon>
        <taxon>Satyrini</taxon>
        <taxon>Parargina</taxon>
        <taxon>Pararge</taxon>
    </lineage>
</organism>
<comment type="caution">
    <text evidence="1">The sequence shown here is derived from an EMBL/GenBank/DDBJ whole genome shotgun (WGS) entry which is preliminary data.</text>
</comment>
<keyword evidence="2" id="KW-1185">Reference proteome</keyword>
<dbReference type="Proteomes" id="UP000838756">
    <property type="component" value="Unassembled WGS sequence"/>
</dbReference>
<evidence type="ECO:0000313" key="2">
    <source>
        <dbReference type="Proteomes" id="UP000838756"/>
    </source>
</evidence>
<sequence length="175" mass="18701">MQLSDLVFRCDVAYKLIRGLTTILPNRWAQRNQGRPRRGARSGNLHVCLGAIAPVRFARGEVWGLFGLVQPGNILMFLDVVGVPARLSHLQGRLQWMDPGGGRAGPGMGLVGGGGRRTFAAFVIGNTRPGAGGYFIYTFLAPSAFGGLAGDRKGVVHHQYNSFRVGVLSAVPACL</sequence>
<reference evidence="1" key="1">
    <citation type="submission" date="2022-03" db="EMBL/GenBank/DDBJ databases">
        <authorList>
            <person name="Lindestad O."/>
        </authorList>
    </citation>
    <scope>NUCLEOTIDE SEQUENCE</scope>
</reference>
<dbReference type="EMBL" id="CAKXAJ010019561">
    <property type="protein sequence ID" value="CAH2218427.1"/>
    <property type="molecule type" value="Genomic_DNA"/>
</dbReference>